<dbReference type="PANTHER" id="PTHR21503">
    <property type="entry name" value="F-BOX-CONTAINING HYPOTHETICAL PROTEIN C.ELEGANS"/>
    <property type="match status" value="1"/>
</dbReference>
<protein>
    <recommendedName>
        <fullName evidence="1">Sdz-33 F-box domain-containing protein</fullName>
    </recommendedName>
</protein>
<dbReference type="InterPro" id="IPR012885">
    <property type="entry name" value="F-box_Sdz-33"/>
</dbReference>
<gene>
    <name evidence="2" type="primary">Cnig_chr_III.g11313</name>
    <name evidence="2" type="ORF">B9Z55_011313</name>
</gene>
<organism evidence="2 3">
    <name type="scientific">Caenorhabditis nigoni</name>
    <dbReference type="NCBI Taxonomy" id="1611254"/>
    <lineage>
        <taxon>Eukaryota</taxon>
        <taxon>Metazoa</taxon>
        <taxon>Ecdysozoa</taxon>
        <taxon>Nematoda</taxon>
        <taxon>Chromadorea</taxon>
        <taxon>Rhabditida</taxon>
        <taxon>Rhabditina</taxon>
        <taxon>Rhabditomorpha</taxon>
        <taxon>Rhabditoidea</taxon>
        <taxon>Rhabditidae</taxon>
        <taxon>Peloderinae</taxon>
        <taxon>Caenorhabditis</taxon>
    </lineage>
</organism>
<dbReference type="EMBL" id="PDUG01000003">
    <property type="protein sequence ID" value="PIC39713.1"/>
    <property type="molecule type" value="Genomic_DNA"/>
</dbReference>
<proteinExistence type="predicted"/>
<dbReference type="OrthoDB" id="5842403at2759"/>
<dbReference type="AlphaFoldDB" id="A0A2G5UJU8"/>
<dbReference type="Pfam" id="PF07735">
    <property type="entry name" value="FBA_2"/>
    <property type="match status" value="1"/>
</dbReference>
<accession>A0A2G5UJU8</accession>
<keyword evidence="3" id="KW-1185">Reference proteome</keyword>
<reference evidence="3" key="1">
    <citation type="submission" date="2017-10" db="EMBL/GenBank/DDBJ databases">
        <title>Rapid genome shrinkage in a self-fertile nematode reveals novel sperm competition proteins.</title>
        <authorList>
            <person name="Yin D."/>
            <person name="Schwarz E.M."/>
            <person name="Thomas C.G."/>
            <person name="Felde R.L."/>
            <person name="Korf I.F."/>
            <person name="Cutter A.D."/>
            <person name="Schartner C.M."/>
            <person name="Ralston E.J."/>
            <person name="Meyer B.J."/>
            <person name="Haag E.S."/>
        </authorList>
    </citation>
    <scope>NUCLEOTIDE SEQUENCE [LARGE SCALE GENOMIC DNA]</scope>
    <source>
        <strain evidence="3">JU1422</strain>
    </source>
</reference>
<evidence type="ECO:0000259" key="1">
    <source>
        <dbReference type="Pfam" id="PF07735"/>
    </source>
</evidence>
<evidence type="ECO:0000313" key="3">
    <source>
        <dbReference type="Proteomes" id="UP000230233"/>
    </source>
</evidence>
<sequence>MEFVYRYSENPLNAMKEFYLYARSLMGVELNHVVLNMDGFGGQYREIVDWLRTDSTDCSVLRVKGNNKRLEELQYVLDMLKFKNGLKVFVNTIEKLPLRIPDHIEELGITYGSWITLEYIMSLNMRKLSFLDTHLTNQEINEFYKSWIELKCHQNLESFEINLTNREDFVAIGLRDIPYEMGPTIHIHAYNTEGGSFEVTRNDGLTAFICVIEYQSKFIAIMYTQLSKVA</sequence>
<evidence type="ECO:0000313" key="2">
    <source>
        <dbReference type="EMBL" id="PIC39713.1"/>
    </source>
</evidence>
<comment type="caution">
    <text evidence="2">The sequence shown here is derived from an EMBL/GenBank/DDBJ whole genome shotgun (WGS) entry which is preliminary data.</text>
</comment>
<dbReference type="Proteomes" id="UP000230233">
    <property type="component" value="Chromosome III"/>
</dbReference>
<name>A0A2G5UJU8_9PELO</name>
<dbReference type="PANTHER" id="PTHR21503:SF8">
    <property type="entry name" value="F-BOX ASSOCIATED DOMAIN-CONTAINING PROTEIN-RELATED"/>
    <property type="match status" value="1"/>
</dbReference>
<feature type="domain" description="Sdz-33 F-box" evidence="1">
    <location>
        <begin position="102"/>
        <end position="161"/>
    </location>
</feature>